<evidence type="ECO:0000313" key="1">
    <source>
        <dbReference type="EMBL" id="VEU79546.1"/>
    </source>
</evidence>
<dbReference type="EMBL" id="LR215048">
    <property type="protein sequence ID" value="VEU79546.1"/>
    <property type="molecule type" value="Genomic_DNA"/>
</dbReference>
<dbReference type="KEGG" id="aaxa:NCTC10138_01758"/>
<gene>
    <name evidence="1" type="ORF">NCTC10138_00013</name>
    <name evidence="2" type="ORF">NCTC10138_01738</name>
    <name evidence="3" type="ORF">NCTC10138_01758</name>
    <name evidence="4" type="ORF">NCTC10138_01776</name>
</gene>
<evidence type="ECO:0000313" key="4">
    <source>
        <dbReference type="EMBL" id="VEU81376.1"/>
    </source>
</evidence>
<dbReference type="EMBL" id="LR215048">
    <property type="protein sequence ID" value="VEU81359.1"/>
    <property type="molecule type" value="Genomic_DNA"/>
</dbReference>
<evidence type="ECO:0008006" key="6">
    <source>
        <dbReference type="Google" id="ProtNLM"/>
    </source>
</evidence>
<reference evidence="1 5" key="1">
    <citation type="submission" date="2019-01" db="EMBL/GenBank/DDBJ databases">
        <authorList>
            <consortium name="Pathogen Informatics"/>
        </authorList>
    </citation>
    <scope>NUCLEOTIDE SEQUENCE [LARGE SCALE GENOMIC DNA]</scope>
    <source>
        <strain evidence="1 5">NCTC10138</strain>
    </source>
</reference>
<evidence type="ECO:0000313" key="3">
    <source>
        <dbReference type="EMBL" id="VEU81359.1"/>
    </source>
</evidence>
<dbReference type="KEGG" id="aaxa:NCTC10138_01776"/>
<dbReference type="AlphaFoldDB" id="A0A449BBK5"/>
<organism evidence="1 5">
    <name type="scientific">Haploplasma axanthum</name>
    <name type="common">Acholeplasma axanthum</name>
    <dbReference type="NCBI Taxonomy" id="29552"/>
    <lineage>
        <taxon>Bacteria</taxon>
        <taxon>Bacillati</taxon>
        <taxon>Mycoplasmatota</taxon>
        <taxon>Mollicutes</taxon>
        <taxon>Acholeplasmatales</taxon>
        <taxon>Acholeplasmataceae</taxon>
        <taxon>Haploplasma</taxon>
    </lineage>
</organism>
<sequence length="190" mass="22715">MEKTNDNIKQLLEKIKALAINGVDGEKENAQLLLKKLMHKYKITDNDLEINKRDWRNVTLPRFRLHNKLFWAIIQSTYDITAYRKTSKRDVIKLFITQSELVEIIAKYNFYVYHFDVDIDAFAISFISKNKLFPVTERAGTPREMTEREYQRWLKAHAIETSKYNYNSGQLGKEQLQLDFEEKEELQWMN</sequence>
<dbReference type="KEGG" id="aaxa:NCTC10138_01738"/>
<proteinExistence type="predicted"/>
<dbReference type="STRING" id="1278311.GCA_000428705_01583"/>
<dbReference type="EMBL" id="LR215048">
    <property type="protein sequence ID" value="VEU81376.1"/>
    <property type="molecule type" value="Genomic_DNA"/>
</dbReference>
<dbReference type="Proteomes" id="UP000289841">
    <property type="component" value="Chromosome"/>
</dbReference>
<protein>
    <recommendedName>
        <fullName evidence="6">DUF2786 domain-containing protein</fullName>
    </recommendedName>
</protein>
<name>A0A449BBK5_HAPAX</name>
<evidence type="ECO:0000313" key="5">
    <source>
        <dbReference type="Proteomes" id="UP000289841"/>
    </source>
</evidence>
<dbReference type="EMBL" id="LR215048">
    <property type="protein sequence ID" value="VEU81340.1"/>
    <property type="molecule type" value="Genomic_DNA"/>
</dbReference>
<evidence type="ECO:0000313" key="2">
    <source>
        <dbReference type="EMBL" id="VEU81340.1"/>
    </source>
</evidence>
<keyword evidence="5" id="KW-1185">Reference proteome</keyword>
<dbReference type="KEGG" id="aaxa:NCTC10138_00013"/>
<accession>A0A449BBK5</accession>